<gene>
    <name evidence="13" type="ORF">MNOR_LOCUS35698</name>
</gene>
<keyword evidence="3" id="KW-0479">Metal-binding</keyword>
<proteinExistence type="inferred from homology"/>
<dbReference type="FunFam" id="3.30.160.60:FF:001480">
    <property type="entry name" value="Si:cabz01071911.3"/>
    <property type="match status" value="1"/>
</dbReference>
<feature type="domain" description="C2H2-type" evidence="12">
    <location>
        <begin position="291"/>
        <end position="318"/>
    </location>
</feature>
<comment type="similarity">
    <text evidence="2">Belongs to the krueppel C2H2-type zinc-finger protein family.</text>
</comment>
<comment type="subcellular location">
    <subcellularLocation>
        <location evidence="1">Nucleus</location>
    </subcellularLocation>
</comment>
<evidence type="ECO:0000256" key="3">
    <source>
        <dbReference type="ARBA" id="ARBA00022723"/>
    </source>
</evidence>
<dbReference type="InterPro" id="IPR013087">
    <property type="entry name" value="Znf_C2H2_type"/>
</dbReference>
<dbReference type="GO" id="GO:0008270">
    <property type="term" value="F:zinc ion binding"/>
    <property type="evidence" value="ECO:0007669"/>
    <property type="project" value="UniProtKB-KW"/>
</dbReference>
<evidence type="ECO:0000256" key="8">
    <source>
        <dbReference type="ARBA" id="ARBA00023125"/>
    </source>
</evidence>
<evidence type="ECO:0000259" key="12">
    <source>
        <dbReference type="PROSITE" id="PS50157"/>
    </source>
</evidence>
<comment type="caution">
    <text evidence="13">The sequence shown here is derived from an EMBL/GenBank/DDBJ whole genome shotgun (WGS) entry which is preliminary data.</text>
</comment>
<accession>A0AAV2SFL1</accession>
<evidence type="ECO:0000256" key="4">
    <source>
        <dbReference type="ARBA" id="ARBA00022737"/>
    </source>
</evidence>
<keyword evidence="6" id="KW-0862">Zinc</keyword>
<evidence type="ECO:0000256" key="7">
    <source>
        <dbReference type="ARBA" id="ARBA00023015"/>
    </source>
</evidence>
<dbReference type="PANTHER" id="PTHR24379:SF121">
    <property type="entry name" value="C2H2-TYPE DOMAIN-CONTAINING PROTEIN"/>
    <property type="match status" value="1"/>
</dbReference>
<dbReference type="AlphaFoldDB" id="A0AAV2SFL1"/>
<dbReference type="Proteomes" id="UP001497623">
    <property type="component" value="Unassembled WGS sequence"/>
</dbReference>
<keyword evidence="7" id="KW-0805">Transcription regulation</keyword>
<dbReference type="SMART" id="SM00355">
    <property type="entry name" value="ZnF_C2H2"/>
    <property type="match status" value="11"/>
</dbReference>
<dbReference type="InterPro" id="IPR036236">
    <property type="entry name" value="Znf_C2H2_sf"/>
</dbReference>
<keyword evidence="9" id="KW-0804">Transcription</keyword>
<dbReference type="PROSITE" id="PS00028">
    <property type="entry name" value="ZINC_FINGER_C2H2_1"/>
    <property type="match status" value="5"/>
</dbReference>
<protein>
    <recommendedName>
        <fullName evidence="12">C2H2-type domain-containing protein</fullName>
    </recommendedName>
</protein>
<dbReference type="SUPFAM" id="SSF57667">
    <property type="entry name" value="beta-beta-alpha zinc fingers"/>
    <property type="match status" value="3"/>
</dbReference>
<sequence length="401" mass="47584">MLKCIGTQTPEPFSKLIQIKSENTHQEQLKTECENENSDIYFTEQSKENLLQENSNMQNCKMKEKNVFKCGDCNFECLEKIDWMKHFKEHLNNCERVRHQCIKCNFQSRSQRLMSKHMNIHGVQKLNVCKICNISFPSKKLREKHILNEHVGSEKYYACPFCKFECKGKYKKLINKHIDHHSANGSLSCEICRYKYSSKYVKNNHMNNFSCEYCNNSFTYKQTMKHHMIHNHLGNYKKYLCSLCDFQCKFTSKILINNHKYKHSHNQGRVFYPTKEEEFMQAPKNKMEKNISCPVCDVKLALKSSMKKHLMIHSGERPFTCFECMATFRQKGHLKAHISIHTKEKPFGCSMCNYRSINTSLIRRHMISHSKAKFYNCAICNGNFKRRHKLVEHFKKFHSQN</sequence>
<keyword evidence="10" id="KW-0539">Nucleus</keyword>
<keyword evidence="5 11" id="KW-0863">Zinc-finger</keyword>
<organism evidence="13 14">
    <name type="scientific">Meganyctiphanes norvegica</name>
    <name type="common">Northern krill</name>
    <name type="synonym">Thysanopoda norvegica</name>
    <dbReference type="NCBI Taxonomy" id="48144"/>
    <lineage>
        <taxon>Eukaryota</taxon>
        <taxon>Metazoa</taxon>
        <taxon>Ecdysozoa</taxon>
        <taxon>Arthropoda</taxon>
        <taxon>Crustacea</taxon>
        <taxon>Multicrustacea</taxon>
        <taxon>Malacostraca</taxon>
        <taxon>Eumalacostraca</taxon>
        <taxon>Eucarida</taxon>
        <taxon>Euphausiacea</taxon>
        <taxon>Euphausiidae</taxon>
        <taxon>Meganyctiphanes</taxon>
    </lineage>
</organism>
<evidence type="ECO:0000313" key="13">
    <source>
        <dbReference type="EMBL" id="CAL4183468.1"/>
    </source>
</evidence>
<dbReference type="GO" id="GO:0005634">
    <property type="term" value="C:nucleus"/>
    <property type="evidence" value="ECO:0007669"/>
    <property type="project" value="UniProtKB-SubCell"/>
</dbReference>
<dbReference type="PROSITE" id="PS50157">
    <property type="entry name" value="ZINC_FINGER_C2H2_2"/>
    <property type="match status" value="4"/>
</dbReference>
<feature type="domain" description="C2H2-type" evidence="12">
    <location>
        <begin position="209"/>
        <end position="237"/>
    </location>
</feature>
<evidence type="ECO:0000256" key="1">
    <source>
        <dbReference type="ARBA" id="ARBA00004123"/>
    </source>
</evidence>
<dbReference type="Gene3D" id="3.30.160.60">
    <property type="entry name" value="Classic Zinc Finger"/>
    <property type="match status" value="5"/>
</dbReference>
<keyword evidence="8" id="KW-0238">DNA-binding</keyword>
<dbReference type="Pfam" id="PF00096">
    <property type="entry name" value="zf-C2H2"/>
    <property type="match status" value="1"/>
</dbReference>
<feature type="domain" description="C2H2-type" evidence="12">
    <location>
        <begin position="319"/>
        <end position="346"/>
    </location>
</feature>
<keyword evidence="14" id="KW-1185">Reference proteome</keyword>
<dbReference type="PANTHER" id="PTHR24379">
    <property type="entry name" value="KRAB AND ZINC FINGER DOMAIN-CONTAINING"/>
    <property type="match status" value="1"/>
</dbReference>
<evidence type="ECO:0000256" key="2">
    <source>
        <dbReference type="ARBA" id="ARBA00006991"/>
    </source>
</evidence>
<dbReference type="GO" id="GO:0003677">
    <property type="term" value="F:DNA binding"/>
    <property type="evidence" value="ECO:0007669"/>
    <property type="project" value="UniProtKB-KW"/>
</dbReference>
<keyword evidence="4" id="KW-0677">Repeat</keyword>
<feature type="non-terminal residue" evidence="13">
    <location>
        <position position="401"/>
    </location>
</feature>
<evidence type="ECO:0000256" key="5">
    <source>
        <dbReference type="ARBA" id="ARBA00022771"/>
    </source>
</evidence>
<evidence type="ECO:0000256" key="10">
    <source>
        <dbReference type="ARBA" id="ARBA00023242"/>
    </source>
</evidence>
<reference evidence="13 14" key="1">
    <citation type="submission" date="2024-05" db="EMBL/GenBank/DDBJ databases">
        <authorList>
            <person name="Wallberg A."/>
        </authorList>
    </citation>
    <scope>NUCLEOTIDE SEQUENCE [LARGE SCALE GENOMIC DNA]</scope>
</reference>
<name>A0AAV2SFL1_MEGNR</name>
<feature type="domain" description="C2H2-type" evidence="12">
    <location>
        <begin position="375"/>
        <end position="401"/>
    </location>
</feature>
<evidence type="ECO:0000256" key="9">
    <source>
        <dbReference type="ARBA" id="ARBA00023163"/>
    </source>
</evidence>
<evidence type="ECO:0000256" key="11">
    <source>
        <dbReference type="PROSITE-ProRule" id="PRU00042"/>
    </source>
</evidence>
<evidence type="ECO:0000256" key="6">
    <source>
        <dbReference type="ARBA" id="ARBA00022833"/>
    </source>
</evidence>
<evidence type="ECO:0000313" key="14">
    <source>
        <dbReference type="Proteomes" id="UP001497623"/>
    </source>
</evidence>
<dbReference type="EMBL" id="CAXKWB010060804">
    <property type="protein sequence ID" value="CAL4183468.1"/>
    <property type="molecule type" value="Genomic_DNA"/>
</dbReference>